<organism evidence="1 2">
    <name type="scientific">Undibacterium seohonense</name>
    <dbReference type="NCBI Taxonomy" id="1344950"/>
    <lineage>
        <taxon>Bacteria</taxon>
        <taxon>Pseudomonadati</taxon>
        <taxon>Pseudomonadota</taxon>
        <taxon>Betaproteobacteria</taxon>
        <taxon>Burkholderiales</taxon>
        <taxon>Oxalobacteraceae</taxon>
        <taxon>Undibacterium</taxon>
    </lineage>
</organism>
<sequence>MNEEFKLDNPVDREIFEAHDWFDNTTEIVKDGRHETHLNKNFGNPQYFIHMLAKSISQDDALAFSWRSNRFGKRYLHNEKYAPHFRFMPAFIEQCHLLSGKSFDQYVGQVFDAINEMNLECHLFTNPTHCFSGTLCNGEVFNEFIELVRKKVTSKEFKKKINAQAYKSIRNYQSACKYFDSLTDKFADLLVLRVDLSYREDDAGARDLDVVRQDLKKFLNNRRSNQIFADVVGYMISLEYKPKKGLHFHTVIFINGAKHQKDAWIAQKIGDYWRDKVTDGRGLCFNCNRKYYLYSGIGRLHYSDQVKKESFRQHVVTYLTKENDHFRQEFGSNIRTFFKGEVGEISNTGRPRKL</sequence>
<proteinExistence type="predicted"/>
<evidence type="ECO:0000313" key="2">
    <source>
        <dbReference type="Proteomes" id="UP000648257"/>
    </source>
</evidence>
<protein>
    <submittedName>
        <fullName evidence="1">Inovirus-type Gp2 protein</fullName>
    </submittedName>
</protein>
<keyword evidence="2" id="KW-1185">Reference proteome</keyword>
<dbReference type="Proteomes" id="UP000648257">
    <property type="component" value="Unassembled WGS sequence"/>
</dbReference>
<dbReference type="EMBL" id="JACOFW010000029">
    <property type="protein sequence ID" value="MBC3809275.1"/>
    <property type="molecule type" value="Genomic_DNA"/>
</dbReference>
<comment type="caution">
    <text evidence="1">The sequence shown here is derived from an EMBL/GenBank/DDBJ whole genome shotgun (WGS) entry which is preliminary data.</text>
</comment>
<accession>A0ABR6X9N4</accession>
<evidence type="ECO:0000313" key="1">
    <source>
        <dbReference type="EMBL" id="MBC3809275.1"/>
    </source>
</evidence>
<gene>
    <name evidence="1" type="ORF">H8K52_18200</name>
</gene>
<reference evidence="1 2" key="1">
    <citation type="submission" date="2020-08" db="EMBL/GenBank/DDBJ databases">
        <title>Novel species isolated from subtropical streams in China.</title>
        <authorList>
            <person name="Lu H."/>
        </authorList>
    </citation>
    <scope>NUCLEOTIDE SEQUENCE [LARGE SCALE GENOMIC DNA]</scope>
    <source>
        <strain evidence="1 2">KACC 16656</strain>
    </source>
</reference>
<dbReference type="RefSeq" id="WP_186924334.1">
    <property type="nucleotide sequence ID" value="NZ_JACOFW010000029.1"/>
</dbReference>
<name>A0ABR6X9N4_9BURK</name>